<dbReference type="InterPro" id="IPR000643">
    <property type="entry name" value="Iodothyronine_deiodinase"/>
</dbReference>
<evidence type="ECO:0000313" key="2">
    <source>
        <dbReference type="Proteomes" id="UP000838412"/>
    </source>
</evidence>
<gene>
    <name evidence="1" type="primary">Hypp2429</name>
    <name evidence="1" type="ORF">BLAG_LOCUS17027</name>
</gene>
<accession>A0A8J9ZT38</accession>
<reference evidence="1" key="1">
    <citation type="submission" date="2022-01" db="EMBL/GenBank/DDBJ databases">
        <authorList>
            <person name="Braso-Vives M."/>
        </authorList>
    </citation>
    <scope>NUCLEOTIDE SEQUENCE</scope>
</reference>
<sequence length="135" mass="14924">MAAIHMKRAWIHVRFLLLCVLGTPLFVVVSVLARTACLLPALRRPILSLYLTEAEKVAPGVLTTPEQCYQELYEMTSPTAWKGILSIEMIYLEAEVFEGGKATDPSLVRLDGSSCRLLQFARAARPLVISFGSNT</sequence>
<protein>
    <submittedName>
        <fullName evidence="1">Hypp2429 protein</fullName>
    </submittedName>
</protein>
<dbReference type="Gene3D" id="3.40.30.10">
    <property type="entry name" value="Glutaredoxin"/>
    <property type="match status" value="1"/>
</dbReference>
<dbReference type="GO" id="GO:0004800">
    <property type="term" value="F:thyroxine 5'-deiodinase activity"/>
    <property type="evidence" value="ECO:0007669"/>
    <property type="project" value="InterPro"/>
</dbReference>
<dbReference type="EMBL" id="OV696689">
    <property type="protein sequence ID" value="CAH1261669.1"/>
    <property type="molecule type" value="Genomic_DNA"/>
</dbReference>
<evidence type="ECO:0000313" key="1">
    <source>
        <dbReference type="EMBL" id="CAH1261669.1"/>
    </source>
</evidence>
<keyword evidence="2" id="KW-1185">Reference proteome</keyword>
<organism evidence="1 2">
    <name type="scientific">Branchiostoma lanceolatum</name>
    <name type="common">Common lancelet</name>
    <name type="synonym">Amphioxus lanceolatum</name>
    <dbReference type="NCBI Taxonomy" id="7740"/>
    <lineage>
        <taxon>Eukaryota</taxon>
        <taxon>Metazoa</taxon>
        <taxon>Chordata</taxon>
        <taxon>Cephalochordata</taxon>
        <taxon>Leptocardii</taxon>
        <taxon>Amphioxiformes</taxon>
        <taxon>Branchiostomatidae</taxon>
        <taxon>Branchiostoma</taxon>
    </lineage>
</organism>
<dbReference type="AlphaFoldDB" id="A0A8J9ZT38"/>
<dbReference type="OrthoDB" id="6379755at2759"/>
<dbReference type="Pfam" id="PF00837">
    <property type="entry name" value="T4_deiodinase"/>
    <property type="match status" value="1"/>
</dbReference>
<name>A0A8J9ZT38_BRALA</name>
<dbReference type="Proteomes" id="UP000838412">
    <property type="component" value="Chromosome 4"/>
</dbReference>
<proteinExistence type="predicted"/>